<comment type="pathway">
    <text evidence="2 14">Lipid metabolism; fatty acid biosynthesis.</text>
</comment>
<name>A0ABM1RXS7_LIMPO</name>
<evidence type="ECO:0000256" key="13">
    <source>
        <dbReference type="ARBA" id="ARBA00036671"/>
    </source>
</evidence>
<dbReference type="Proteomes" id="UP000694941">
    <property type="component" value="Unplaced"/>
</dbReference>
<evidence type="ECO:0000256" key="10">
    <source>
        <dbReference type="ARBA" id="ARBA00023136"/>
    </source>
</evidence>
<keyword evidence="11 14" id="KW-0275">Fatty acid biosynthesis</keyword>
<dbReference type="RefSeq" id="XP_022236182.1">
    <property type="nucleotide sequence ID" value="XM_022380474.1"/>
</dbReference>
<keyword evidence="7 14" id="KW-0276">Fatty acid metabolism</keyword>
<dbReference type="EC" id="4.2.1.134" evidence="4 14"/>
<proteinExistence type="inferred from homology"/>
<evidence type="ECO:0000256" key="6">
    <source>
        <dbReference type="ARBA" id="ARBA00022692"/>
    </source>
</evidence>
<reference evidence="16 17" key="1">
    <citation type="submission" date="2025-05" db="UniProtKB">
        <authorList>
            <consortium name="RefSeq"/>
        </authorList>
    </citation>
    <scope>IDENTIFICATION</scope>
    <source>
        <tissue evidence="16 17">Muscle</tissue>
    </source>
</reference>
<comment type="similarity">
    <text evidence="3 14">Belongs to the very long-chain fatty acids dehydratase HACD family.</text>
</comment>
<dbReference type="Pfam" id="PF04387">
    <property type="entry name" value="PTPLA"/>
    <property type="match status" value="1"/>
</dbReference>
<keyword evidence="14" id="KW-0256">Endoplasmic reticulum</keyword>
<protein>
    <recommendedName>
        <fullName evidence="4 14">Very-long-chain (3R)-3-hydroxyacyl-CoA dehydratase</fullName>
        <ecNumber evidence="4 14">4.2.1.134</ecNumber>
    </recommendedName>
</protein>
<organism evidence="15 16">
    <name type="scientific">Limulus polyphemus</name>
    <name type="common">Atlantic horseshoe crab</name>
    <dbReference type="NCBI Taxonomy" id="6850"/>
    <lineage>
        <taxon>Eukaryota</taxon>
        <taxon>Metazoa</taxon>
        <taxon>Ecdysozoa</taxon>
        <taxon>Arthropoda</taxon>
        <taxon>Chelicerata</taxon>
        <taxon>Merostomata</taxon>
        <taxon>Xiphosura</taxon>
        <taxon>Limulidae</taxon>
        <taxon>Limulus</taxon>
    </lineage>
</organism>
<evidence type="ECO:0000256" key="11">
    <source>
        <dbReference type="ARBA" id="ARBA00023160"/>
    </source>
</evidence>
<evidence type="ECO:0000313" key="16">
    <source>
        <dbReference type="RefSeq" id="XP_022236182.1"/>
    </source>
</evidence>
<feature type="transmembrane region" description="Helical" evidence="14">
    <location>
        <begin position="15"/>
        <end position="38"/>
    </location>
</feature>
<evidence type="ECO:0000256" key="14">
    <source>
        <dbReference type="RuleBase" id="RU363109"/>
    </source>
</evidence>
<keyword evidence="6 14" id="KW-0812">Transmembrane</keyword>
<evidence type="ECO:0000256" key="5">
    <source>
        <dbReference type="ARBA" id="ARBA00022516"/>
    </source>
</evidence>
<comment type="caution">
    <text evidence="14">Lacks conserved residue(s) required for the propagation of feature annotation.</text>
</comment>
<evidence type="ECO:0000256" key="1">
    <source>
        <dbReference type="ARBA" id="ARBA00004141"/>
    </source>
</evidence>
<dbReference type="PANTHER" id="PTHR11035">
    <property type="entry name" value="VERY-LONG-CHAIN (3R)-3-HYDROXYACYL-COA DEHYDRATASE"/>
    <property type="match status" value="1"/>
</dbReference>
<evidence type="ECO:0000256" key="2">
    <source>
        <dbReference type="ARBA" id="ARBA00005194"/>
    </source>
</evidence>
<evidence type="ECO:0000256" key="3">
    <source>
        <dbReference type="ARBA" id="ARBA00007811"/>
    </source>
</evidence>
<dbReference type="InterPro" id="IPR007482">
    <property type="entry name" value="Tyr_Pase-like_PTPLA"/>
</dbReference>
<keyword evidence="15" id="KW-1185">Reference proteome</keyword>
<dbReference type="GeneID" id="106476671"/>
<evidence type="ECO:0000313" key="15">
    <source>
        <dbReference type="Proteomes" id="UP000694941"/>
    </source>
</evidence>
<gene>
    <name evidence="16 17" type="primary">LOC106476671</name>
</gene>
<keyword evidence="10 14" id="KW-0472">Membrane</keyword>
<evidence type="ECO:0000256" key="12">
    <source>
        <dbReference type="ARBA" id="ARBA00023239"/>
    </source>
</evidence>
<keyword evidence="12 14" id="KW-0456">Lyase</keyword>
<sequence length="123" mass="13795">MASEKKRGPGTLGKLYLALYNFVQFLGWSYILLLVISYTFRNKCYAGVWNFVRIPVQIFQSLALLEVIHCLVGLVPTSAFLTFIQIGSRLVVVWGILESVPEPDVVKCVGVSMFEVTTGLYSR</sequence>
<dbReference type="RefSeq" id="XP_022236184.1">
    <property type="nucleotide sequence ID" value="XM_022380476.1"/>
</dbReference>
<keyword evidence="5 14" id="KW-0444">Lipid biosynthesis</keyword>
<comment type="subcellular location">
    <subcellularLocation>
        <location evidence="14">Endoplasmic reticulum membrane</location>
        <topology evidence="14">Multi-pass membrane protein</topology>
    </subcellularLocation>
    <subcellularLocation>
        <location evidence="1">Membrane</location>
        <topology evidence="1">Multi-pass membrane protein</topology>
    </subcellularLocation>
</comment>
<evidence type="ECO:0000313" key="17">
    <source>
        <dbReference type="RefSeq" id="XP_022236184.1"/>
    </source>
</evidence>
<evidence type="ECO:0000256" key="7">
    <source>
        <dbReference type="ARBA" id="ARBA00022832"/>
    </source>
</evidence>
<keyword evidence="9 14" id="KW-0443">Lipid metabolism</keyword>
<comment type="catalytic activity">
    <reaction evidence="13 14">
        <text>a very-long-chain (3R)-3-hydroxyacyl-CoA = a very-long-chain (2E)-enoyl-CoA + H2O</text>
        <dbReference type="Rhea" id="RHEA:45812"/>
        <dbReference type="ChEBI" id="CHEBI:15377"/>
        <dbReference type="ChEBI" id="CHEBI:83728"/>
        <dbReference type="ChEBI" id="CHEBI:85440"/>
        <dbReference type="EC" id="4.2.1.134"/>
    </reaction>
</comment>
<evidence type="ECO:0000256" key="8">
    <source>
        <dbReference type="ARBA" id="ARBA00022989"/>
    </source>
</evidence>
<dbReference type="PANTHER" id="PTHR11035:SF3">
    <property type="entry name" value="VERY-LONG-CHAIN (3R)-3-HYDROXYACYL-COA DEHYDRATASE"/>
    <property type="match status" value="1"/>
</dbReference>
<keyword evidence="8 14" id="KW-1133">Transmembrane helix</keyword>
<evidence type="ECO:0000256" key="4">
    <source>
        <dbReference type="ARBA" id="ARBA00013122"/>
    </source>
</evidence>
<feature type="transmembrane region" description="Helical" evidence="14">
    <location>
        <begin position="58"/>
        <end position="84"/>
    </location>
</feature>
<comment type="function">
    <text evidence="14">Catalyzes the third of the four reactions of the long-chain fatty acids elongation cycle. This endoplasmic reticulum-bound enzymatic process, allows the addition of two carbons to the chain of long- and very long-chain fatty acids/VLCFAs per cycle. This enzyme catalyzes the dehydration of the 3-hydroxyacyl-CoA intermediate into trans-2,3-enoyl-CoA, within each cycle of fatty acid elongation. Thereby, it participates to the production of VLCFAs of different chain lengths that are involved in multiple biological processes as precursors of membrane lipids and lipid mediators.</text>
</comment>
<accession>A0ABM1RXS7</accession>
<evidence type="ECO:0000256" key="9">
    <source>
        <dbReference type="ARBA" id="ARBA00023098"/>
    </source>
</evidence>